<dbReference type="PANTHER" id="PTHR45754">
    <property type="entry name" value="METHYLENETETRAHYDROFOLATE REDUCTASE"/>
    <property type="match status" value="1"/>
</dbReference>
<dbReference type="GO" id="GO:0035999">
    <property type="term" value="P:tetrahydrofolate interconversion"/>
    <property type="evidence" value="ECO:0007669"/>
    <property type="project" value="UniProtKB-UniPathway"/>
</dbReference>
<evidence type="ECO:0000256" key="2">
    <source>
        <dbReference type="ARBA" id="ARBA00004777"/>
    </source>
</evidence>
<dbReference type="InterPro" id="IPR004620">
    <property type="entry name" value="MTHF_reductase_bac"/>
</dbReference>
<organism evidence="15">
    <name type="scientific">freshwater metagenome</name>
    <dbReference type="NCBI Taxonomy" id="449393"/>
    <lineage>
        <taxon>unclassified sequences</taxon>
        <taxon>metagenomes</taxon>
        <taxon>ecological metagenomes</taxon>
    </lineage>
</organism>
<reference evidence="15" key="1">
    <citation type="submission" date="2020-05" db="EMBL/GenBank/DDBJ databases">
        <authorList>
            <person name="Chiriac C."/>
            <person name="Salcher M."/>
            <person name="Ghai R."/>
            <person name="Kavagutti S V."/>
        </authorList>
    </citation>
    <scope>NUCLEOTIDE SEQUENCE</scope>
</reference>
<keyword evidence="4" id="KW-0028">Amino-acid biosynthesis</keyword>
<keyword evidence="6" id="KW-0274">FAD</keyword>
<dbReference type="EMBL" id="CAFAAE010000016">
    <property type="protein sequence ID" value="CAB4785691.1"/>
    <property type="molecule type" value="Genomic_DNA"/>
</dbReference>
<dbReference type="InterPro" id="IPR003171">
    <property type="entry name" value="Mehydrof_redctse-like"/>
</dbReference>
<dbReference type="GO" id="GO:0009086">
    <property type="term" value="P:methionine biosynthetic process"/>
    <property type="evidence" value="ECO:0007669"/>
    <property type="project" value="UniProtKB-KW"/>
</dbReference>
<evidence type="ECO:0000256" key="8">
    <source>
        <dbReference type="ARBA" id="ARBA00023027"/>
    </source>
</evidence>
<dbReference type="EC" id="1.5.1.54" evidence="11"/>
<name>A0A6J6Y609_9ZZZZ</name>
<dbReference type="AlphaFoldDB" id="A0A6J6Y609"/>
<evidence type="ECO:0000256" key="11">
    <source>
        <dbReference type="ARBA" id="ARBA00034529"/>
    </source>
</evidence>
<comment type="pathway">
    <text evidence="2">One-carbon metabolism; tetrahydrofolate interconversion.</text>
</comment>
<evidence type="ECO:0000256" key="1">
    <source>
        <dbReference type="ARBA" id="ARBA00001974"/>
    </source>
</evidence>
<evidence type="ECO:0000313" key="17">
    <source>
        <dbReference type="EMBL" id="CAB5061092.1"/>
    </source>
</evidence>
<comment type="pathway">
    <text evidence="10">Amino-acid biosynthesis; L-methionine biosynthesis via de novo pathway.</text>
</comment>
<evidence type="ECO:0000313" key="13">
    <source>
        <dbReference type="EMBL" id="CAB4747109.1"/>
    </source>
</evidence>
<comment type="cofactor">
    <cofactor evidence="1">
        <name>FAD</name>
        <dbReference type="ChEBI" id="CHEBI:57692"/>
    </cofactor>
</comment>
<evidence type="ECO:0000256" key="5">
    <source>
        <dbReference type="ARBA" id="ARBA00022630"/>
    </source>
</evidence>
<gene>
    <name evidence="12" type="ORF">UFOPK2312_00488</name>
    <name evidence="13" type="ORF">UFOPK2802_00907</name>
    <name evidence="14" type="ORF">UFOPK2982_00210</name>
    <name evidence="15" type="ORF">UFOPK3083_00562</name>
    <name evidence="16" type="ORF">UFOPK4113_00427</name>
    <name evidence="17" type="ORF">UFOPK4355_00323</name>
</gene>
<dbReference type="PANTHER" id="PTHR45754:SF3">
    <property type="entry name" value="METHYLENETETRAHYDROFOLATE REDUCTASE (NADPH)"/>
    <property type="match status" value="1"/>
</dbReference>
<accession>A0A6J6Y609</accession>
<dbReference type="Pfam" id="PF02219">
    <property type="entry name" value="MTHFR"/>
    <property type="match status" value="1"/>
</dbReference>
<evidence type="ECO:0000313" key="12">
    <source>
        <dbReference type="EMBL" id="CAB4669518.1"/>
    </source>
</evidence>
<evidence type="ECO:0000313" key="15">
    <source>
        <dbReference type="EMBL" id="CAB4804820.1"/>
    </source>
</evidence>
<dbReference type="EMBL" id="CAFAAT010000046">
    <property type="protein sequence ID" value="CAB4804820.1"/>
    <property type="molecule type" value="Genomic_DNA"/>
</dbReference>
<dbReference type="GO" id="GO:0106312">
    <property type="term" value="F:methylenetetrahydrofolate reductase (NADH) activity"/>
    <property type="evidence" value="ECO:0007669"/>
    <property type="project" value="UniProtKB-EC"/>
</dbReference>
<dbReference type="EMBL" id="CAFBPL010000032">
    <property type="protein sequence ID" value="CAB5013479.1"/>
    <property type="molecule type" value="Genomic_DNA"/>
</dbReference>
<dbReference type="EMBL" id="CAFBQT010000024">
    <property type="protein sequence ID" value="CAB5061092.1"/>
    <property type="molecule type" value="Genomic_DNA"/>
</dbReference>
<dbReference type="NCBIfam" id="TIGR00676">
    <property type="entry name" value="fadh2"/>
    <property type="match status" value="1"/>
</dbReference>
<keyword evidence="7" id="KW-0560">Oxidoreductase</keyword>
<dbReference type="CDD" id="cd00537">
    <property type="entry name" value="MTHFR"/>
    <property type="match status" value="1"/>
</dbReference>
<evidence type="ECO:0000256" key="6">
    <source>
        <dbReference type="ARBA" id="ARBA00022827"/>
    </source>
</evidence>
<keyword evidence="9" id="KW-0486">Methionine biosynthesis</keyword>
<dbReference type="GO" id="GO:0071949">
    <property type="term" value="F:FAD binding"/>
    <property type="evidence" value="ECO:0007669"/>
    <property type="project" value="TreeGrafter"/>
</dbReference>
<evidence type="ECO:0000256" key="4">
    <source>
        <dbReference type="ARBA" id="ARBA00022605"/>
    </source>
</evidence>
<sequence>MRRPFSFDTPNGKPIFSLEFFPPKDEKGEANLWVELAELNSLQPEFVSVTYGAGGSTRERTVRITSEITARTGLRTVAHLTCIGSSKNELSEILDQYWQAGIRDILALRGDPPTGPQSEWIPTAGGFSHSDELVSLAAAANFNVGVAAFPDCHPASNGDHLKDISVLLEKERRGAQFATTQFFFSTDKYYNLVNELKERGSNLPIFAGILPITQVKQLNRMAQLGGTPIPANIVQKFSRIEDDPEKVKALGIEIAVNLCEELIAMGAPGLHFYTMNNAYATKEIVKRIGLR</sequence>
<dbReference type="InterPro" id="IPR029041">
    <property type="entry name" value="FAD-linked_oxidoreductase-like"/>
</dbReference>
<dbReference type="EMBL" id="CAEZWY010000036">
    <property type="protein sequence ID" value="CAB4669518.1"/>
    <property type="molecule type" value="Genomic_DNA"/>
</dbReference>
<evidence type="ECO:0000256" key="3">
    <source>
        <dbReference type="ARBA" id="ARBA00006743"/>
    </source>
</evidence>
<dbReference type="SUPFAM" id="SSF51730">
    <property type="entry name" value="FAD-linked oxidoreductase"/>
    <property type="match status" value="1"/>
</dbReference>
<protein>
    <recommendedName>
        <fullName evidence="11">methylenetetrahydrofolate reductase (NADH)</fullName>
        <ecNumber evidence="11">1.5.1.54</ecNumber>
    </recommendedName>
</protein>
<evidence type="ECO:0000256" key="10">
    <source>
        <dbReference type="ARBA" id="ARBA00034478"/>
    </source>
</evidence>
<evidence type="ECO:0000256" key="9">
    <source>
        <dbReference type="ARBA" id="ARBA00023167"/>
    </source>
</evidence>
<evidence type="ECO:0000313" key="14">
    <source>
        <dbReference type="EMBL" id="CAB4785691.1"/>
    </source>
</evidence>
<proteinExistence type="inferred from homology"/>
<dbReference type="Gene3D" id="3.20.20.220">
    <property type="match status" value="1"/>
</dbReference>
<dbReference type="GO" id="GO:0005829">
    <property type="term" value="C:cytosol"/>
    <property type="evidence" value="ECO:0007669"/>
    <property type="project" value="InterPro"/>
</dbReference>
<dbReference type="UniPathway" id="UPA00193"/>
<dbReference type="EMBL" id="CAEZYX010000116">
    <property type="protein sequence ID" value="CAB4747109.1"/>
    <property type="molecule type" value="Genomic_DNA"/>
</dbReference>
<keyword evidence="8" id="KW-0520">NAD</keyword>
<evidence type="ECO:0000256" key="7">
    <source>
        <dbReference type="ARBA" id="ARBA00023002"/>
    </source>
</evidence>
<comment type="similarity">
    <text evidence="3">Belongs to the methylenetetrahydrofolate reductase family.</text>
</comment>
<evidence type="ECO:0000313" key="16">
    <source>
        <dbReference type="EMBL" id="CAB5013479.1"/>
    </source>
</evidence>
<keyword evidence="5" id="KW-0285">Flavoprotein</keyword>